<dbReference type="SUPFAM" id="SSF46565">
    <property type="entry name" value="Chaperone J-domain"/>
    <property type="match status" value="1"/>
</dbReference>
<dbReference type="STRING" id="6832.A0A553NY76"/>
<dbReference type="InterPro" id="IPR053025">
    <property type="entry name" value="Mito_ATP_Synthase-Asso"/>
</dbReference>
<dbReference type="PROSITE" id="PS50076">
    <property type="entry name" value="DNAJ_2"/>
    <property type="match status" value="1"/>
</dbReference>
<protein>
    <recommendedName>
        <fullName evidence="1">J domain-containing protein</fullName>
    </recommendedName>
</protein>
<evidence type="ECO:0000259" key="1">
    <source>
        <dbReference type="PROSITE" id="PS50076"/>
    </source>
</evidence>
<evidence type="ECO:0000313" key="2">
    <source>
        <dbReference type="EMBL" id="TRY70389.1"/>
    </source>
</evidence>
<dbReference type="EMBL" id="VCGU01000009">
    <property type="protein sequence ID" value="TRY70389.1"/>
    <property type="molecule type" value="Genomic_DNA"/>
</dbReference>
<organism evidence="2 3">
    <name type="scientific">Tigriopus californicus</name>
    <name type="common">Marine copepod</name>
    <dbReference type="NCBI Taxonomy" id="6832"/>
    <lineage>
        <taxon>Eukaryota</taxon>
        <taxon>Metazoa</taxon>
        <taxon>Ecdysozoa</taxon>
        <taxon>Arthropoda</taxon>
        <taxon>Crustacea</taxon>
        <taxon>Multicrustacea</taxon>
        <taxon>Hexanauplia</taxon>
        <taxon>Copepoda</taxon>
        <taxon>Harpacticoida</taxon>
        <taxon>Harpacticidae</taxon>
        <taxon>Tigriopus</taxon>
    </lineage>
</organism>
<comment type="caution">
    <text evidence="2">The sequence shown here is derived from an EMBL/GenBank/DDBJ whole genome shotgun (WGS) entry which is preliminary data.</text>
</comment>
<dbReference type="AlphaFoldDB" id="A0A553NY76"/>
<evidence type="ECO:0000313" key="3">
    <source>
        <dbReference type="Proteomes" id="UP000318571"/>
    </source>
</evidence>
<dbReference type="Gene3D" id="1.10.287.110">
    <property type="entry name" value="DnaJ domain"/>
    <property type="match status" value="1"/>
</dbReference>
<sequence length="133" mass="14914">MAWLSPVGRRPVGLSRSLAASRACPRLDWWRGLSEGGNDSGVTPRRTHYHVLGLTEQASSEEIKQAYYRLSKLYHPDRNQADPESMAKFHEVTQAHDILGHAALRRQYDKGTLGQHTSVADLERASHTVILLT</sequence>
<dbReference type="CDD" id="cd06257">
    <property type="entry name" value="DnaJ"/>
    <property type="match status" value="1"/>
</dbReference>
<feature type="domain" description="J" evidence="1">
    <location>
        <begin position="47"/>
        <end position="112"/>
    </location>
</feature>
<accession>A0A553NY76</accession>
<dbReference type="PANTHER" id="PTHR44873">
    <property type="entry name" value="DNAJ HOMOLOG SUBFAMILY C MEMBER 30, MITOCHONDRIAL"/>
    <property type="match status" value="1"/>
</dbReference>
<dbReference type="PANTHER" id="PTHR44873:SF1">
    <property type="entry name" value="DNAJ HOMOLOG SUBFAMILY C MEMBER 30, MITOCHONDRIAL"/>
    <property type="match status" value="1"/>
</dbReference>
<dbReference type="Proteomes" id="UP000318571">
    <property type="component" value="Chromosome 9"/>
</dbReference>
<proteinExistence type="predicted"/>
<dbReference type="InterPro" id="IPR036869">
    <property type="entry name" value="J_dom_sf"/>
</dbReference>
<dbReference type="Pfam" id="PF00226">
    <property type="entry name" value="DnaJ"/>
    <property type="match status" value="1"/>
</dbReference>
<reference evidence="2 3" key="1">
    <citation type="journal article" date="2018" name="Nat. Ecol. Evol.">
        <title>Genomic signatures of mitonuclear coevolution across populations of Tigriopus californicus.</title>
        <authorList>
            <person name="Barreto F.S."/>
            <person name="Watson E.T."/>
            <person name="Lima T.G."/>
            <person name="Willett C.S."/>
            <person name="Edmands S."/>
            <person name="Li W."/>
            <person name="Burton R.S."/>
        </authorList>
    </citation>
    <scope>NUCLEOTIDE SEQUENCE [LARGE SCALE GENOMIC DNA]</scope>
    <source>
        <strain evidence="2 3">San Diego</strain>
    </source>
</reference>
<dbReference type="InterPro" id="IPR001623">
    <property type="entry name" value="DnaJ_domain"/>
</dbReference>
<dbReference type="PRINTS" id="PR00625">
    <property type="entry name" value="JDOMAIN"/>
</dbReference>
<gene>
    <name evidence="2" type="ORF">TCAL_04835</name>
</gene>
<dbReference type="SMART" id="SM00271">
    <property type="entry name" value="DnaJ"/>
    <property type="match status" value="1"/>
</dbReference>
<name>A0A553NY76_TIGCA</name>
<keyword evidence="3" id="KW-1185">Reference proteome</keyword>